<reference evidence="3" key="1">
    <citation type="submission" date="2020-11" db="EMBL/GenBank/DDBJ databases">
        <authorList>
            <consortium name="DOE Joint Genome Institute"/>
            <person name="Ahrendt S."/>
            <person name="Riley R."/>
            <person name="Andreopoulos W."/>
            <person name="LaButti K."/>
            <person name="Pangilinan J."/>
            <person name="Ruiz-duenas F.J."/>
            <person name="Barrasa J.M."/>
            <person name="Sanchez-Garcia M."/>
            <person name="Camarero S."/>
            <person name="Miyauchi S."/>
            <person name="Serrano A."/>
            <person name="Linde D."/>
            <person name="Babiker R."/>
            <person name="Drula E."/>
            <person name="Ayuso-Fernandez I."/>
            <person name="Pacheco R."/>
            <person name="Padilla G."/>
            <person name="Ferreira P."/>
            <person name="Barriuso J."/>
            <person name="Kellner H."/>
            <person name="Castanera R."/>
            <person name="Alfaro M."/>
            <person name="Ramirez L."/>
            <person name="Pisabarro A.G."/>
            <person name="Kuo A."/>
            <person name="Tritt A."/>
            <person name="Lipzen A."/>
            <person name="He G."/>
            <person name="Yan M."/>
            <person name="Ng V."/>
            <person name="Cullen D."/>
            <person name="Martin F."/>
            <person name="Rosso M.-N."/>
            <person name="Henrissat B."/>
            <person name="Hibbett D."/>
            <person name="Martinez A.T."/>
            <person name="Grigoriev I.V."/>
        </authorList>
    </citation>
    <scope>NUCLEOTIDE SEQUENCE</scope>
    <source>
        <strain evidence="3">AH 44721</strain>
    </source>
</reference>
<dbReference type="PANTHER" id="PTHR24330:SF19">
    <property type="entry name" value="MEDIATOR OF RNA POLYMERASE II TRANSCRIPTION SUBUNIT 29"/>
    <property type="match status" value="1"/>
</dbReference>
<sequence>MGRHQQTRPPAPPQAKTAAISQARQAASRAYHAHNAFSSLNSRQANAANHHVVVEDDGLTSYDEADGDDVVIVTTGASASAEGGGGGGGGGGGSLFTPENSPPPPPPQPTFPGPAPATHSNYKVIGEVHQEYDPANPHFDMPAQANFHAFGGQSVVHPPQVQNTLMFPPPSVPHHAHPQVPQSLFPHPPIVGPVQSAFPPLSGHPPSDFPQPPINVPPQSAFSLPHVNAAPQSAFPLAPIHVHPQSAFPPPAICGPAQSAFPPLPTNDSPQSALNNLNSNNDSNGNSRNWRKTRWDVGPEQVLGMNSKKQSEPRLPWREQQEQQPQQPRRSWSDDGGWLNHHDPRKALNKGGWGQSHPASNAHQHQNQWGPRHGNVQHGHEHNQAPVQVQDPHRGPPQPLYQQRQQHQPHHGNVPVQMDVAVSQDTATAFLNNVLTDIQATGVVGCPTAPAPAAVPNAIVDVDMGPPPALGHPIHRPLQSDHSIESVPMDTSACFNGPTVIVAVDNVNYQQQQHEQQQQYYQQQYQQQQYEQQQYQQHQYQQQHEQQQYQQQQQQYVQQQYQQQQQYEQQQYQRQQYRQQQQLQHHQQQQQDVNMDIDVVSQPMSIHSYTLVHAGSASSHPWSGSQAGYGAVQPGAVVPYSGPTAAAASLKPLPSDDVDMRLVIHDKRNRQHQQDRPMSGAMDVDSPKPSNACVLASTFGSSQPVNNLAVVSFKAQQKQVSTAAFAPNGSIAEAERAAAKAKAQAKALLAPEGVQRPPLASKTKPQPVVEGSKSKGDAGADKTHAVKDKGKGSKGKEKVPEGVSGGSKTNPNSTTAKVKPKIISKNPTSASAGQSSLACDENDSLSSQTESDVEEKACVVSDRKGKGKEKAQLIRSSSSGEFEAHDNRMTSQPTKDKGQCELPLGTDQAQSERIKFAVDINPVSGVNFDSLNDALSLIKSQLANAENAFVELRSRYAYTPESTPLRPEQAQQSKLVGKVENAVDAPQPPANHTPDSTPPQKDTQVVGPSSEVTQGAAIGSQPSLYTPKDNTPHRLVQAYEPDLLQHEGALPAIAQSAHTLTSHSMHVGSSKFETQHESYATGVHEVATPVYALPQFPPMTATRTREIVDPFKNVKVSRLAAPRTPQTPSPLPPSPSSHTTCSGDNHCTVDLIDFDDEIFGNFSLIELSSPKTNIPLSFNTAQHSTPSDSGAWMASSVWDDLASLEQSFVSSNASSVIHSAVSPEELTIDDFLSEKFAKCFSLSDEPLIDSTVSDEIVQKSEAMLFESVEPATEVDFGLRSPEQVEQHITAAQDYMQAAAQEIQDINHRLSLNIESARPMRVYVKIDKRKVGNNIRPRNHTRKPRYLEPPIDERAKRIRVSCDGIVAVQETARPSSAPLTSSKRDERWRVKPPSPSAKQSDKPKSVHKTTTNSAPVAEKVMPGAFPLGESEIQYGPGLSALLRKLVYLCFGW</sequence>
<dbReference type="OrthoDB" id="10686999at2759"/>
<feature type="compositionally biased region" description="Pro residues" evidence="2">
    <location>
        <begin position="1125"/>
        <end position="1135"/>
    </location>
</feature>
<protein>
    <submittedName>
        <fullName evidence="3">Uncharacterized protein</fullName>
    </submittedName>
</protein>
<dbReference type="Proteomes" id="UP000724874">
    <property type="component" value="Unassembled WGS sequence"/>
</dbReference>
<feature type="region of interest" description="Disordered" evidence="2">
    <location>
        <begin position="78"/>
        <end position="120"/>
    </location>
</feature>
<keyword evidence="1" id="KW-0175">Coiled coil</keyword>
<feature type="region of interest" description="Disordered" evidence="2">
    <location>
        <begin position="251"/>
        <end position="411"/>
    </location>
</feature>
<feature type="compositionally biased region" description="Basic and acidic residues" evidence="2">
    <location>
        <begin position="772"/>
        <end position="800"/>
    </location>
</feature>
<feature type="coiled-coil region" evidence="1">
    <location>
        <begin position="928"/>
        <end position="955"/>
    </location>
</feature>
<name>A0A9P5NVA7_GYMJU</name>
<feature type="compositionally biased region" description="Polar residues" evidence="2">
    <location>
        <begin position="993"/>
        <end position="1013"/>
    </location>
</feature>
<organism evidence="3 4">
    <name type="scientific">Gymnopilus junonius</name>
    <name type="common">Spectacular rustgill mushroom</name>
    <name type="synonym">Gymnopilus spectabilis subsp. junonius</name>
    <dbReference type="NCBI Taxonomy" id="109634"/>
    <lineage>
        <taxon>Eukaryota</taxon>
        <taxon>Fungi</taxon>
        <taxon>Dikarya</taxon>
        <taxon>Basidiomycota</taxon>
        <taxon>Agaricomycotina</taxon>
        <taxon>Agaricomycetes</taxon>
        <taxon>Agaricomycetidae</taxon>
        <taxon>Agaricales</taxon>
        <taxon>Agaricineae</taxon>
        <taxon>Hymenogastraceae</taxon>
        <taxon>Gymnopilus</taxon>
    </lineage>
</organism>
<feature type="region of interest" description="Disordered" evidence="2">
    <location>
        <begin position="1371"/>
        <end position="1416"/>
    </location>
</feature>
<feature type="compositionally biased region" description="Polar residues" evidence="2">
    <location>
        <begin position="825"/>
        <end position="837"/>
    </location>
</feature>
<feature type="compositionally biased region" description="Pro residues" evidence="2">
    <location>
        <begin position="100"/>
        <end position="115"/>
    </location>
</feature>
<feature type="compositionally biased region" description="Polar residues" evidence="2">
    <location>
        <begin position="357"/>
        <end position="369"/>
    </location>
</feature>
<feature type="region of interest" description="Disordered" evidence="2">
    <location>
        <begin position="1118"/>
        <end position="1142"/>
    </location>
</feature>
<feature type="compositionally biased region" description="Basic and acidic residues" evidence="2">
    <location>
        <begin position="882"/>
        <end position="899"/>
    </location>
</feature>
<feature type="compositionally biased region" description="Gly residues" evidence="2">
    <location>
        <begin position="82"/>
        <end position="94"/>
    </location>
</feature>
<evidence type="ECO:0000313" key="4">
    <source>
        <dbReference type="Proteomes" id="UP000724874"/>
    </source>
</evidence>
<dbReference type="EMBL" id="JADNYJ010000006">
    <property type="protein sequence ID" value="KAF8910468.1"/>
    <property type="molecule type" value="Genomic_DNA"/>
</dbReference>
<feature type="region of interest" description="Disordered" evidence="2">
    <location>
        <begin position="749"/>
        <end position="901"/>
    </location>
</feature>
<dbReference type="InterPro" id="IPR052145">
    <property type="entry name" value="Mediator/Homeobox_domain"/>
</dbReference>
<evidence type="ECO:0000256" key="2">
    <source>
        <dbReference type="SAM" id="MobiDB-lite"/>
    </source>
</evidence>
<comment type="caution">
    <text evidence="3">The sequence shown here is derived from an EMBL/GenBank/DDBJ whole genome shotgun (WGS) entry which is preliminary data.</text>
</comment>
<gene>
    <name evidence="3" type="ORF">CPB84DRAFT_1842482</name>
</gene>
<feature type="compositionally biased region" description="Basic and acidic residues" evidence="2">
    <location>
        <begin position="309"/>
        <end position="321"/>
    </location>
</feature>
<evidence type="ECO:0000256" key="1">
    <source>
        <dbReference type="SAM" id="Coils"/>
    </source>
</evidence>
<proteinExistence type="predicted"/>
<keyword evidence="4" id="KW-1185">Reference proteome</keyword>
<evidence type="ECO:0000313" key="3">
    <source>
        <dbReference type="EMBL" id="KAF8910468.1"/>
    </source>
</evidence>
<feature type="region of interest" description="Disordered" evidence="2">
    <location>
        <begin position="983"/>
        <end position="1029"/>
    </location>
</feature>
<feature type="compositionally biased region" description="Polar residues" evidence="2">
    <location>
        <begin position="1371"/>
        <end position="1380"/>
    </location>
</feature>
<feature type="compositionally biased region" description="Basic and acidic residues" evidence="2">
    <location>
        <begin position="854"/>
        <end position="872"/>
    </location>
</feature>
<feature type="compositionally biased region" description="Polar residues" evidence="2">
    <location>
        <begin position="806"/>
        <end position="816"/>
    </location>
</feature>
<accession>A0A9P5NVA7</accession>
<feature type="compositionally biased region" description="Low complexity" evidence="2">
    <location>
        <begin position="275"/>
        <end position="288"/>
    </location>
</feature>
<dbReference type="PANTHER" id="PTHR24330">
    <property type="entry name" value="HOMEOBOX PROTEIN BARH-LIKE"/>
    <property type="match status" value="1"/>
</dbReference>